<proteinExistence type="predicted"/>
<sequence length="342" mass="39693">MPHANYFLIFETLGFIAFGLIVAREIFLRRWPRLFEILSCAIFGIILEIGNTYLAHTYSYSQNFAINLAQVPVAIGLGWAVIIYCAMLLSDQYNIPWTLRPFMDALTAVILDLSMDAVAIRLGFWSWTIPLDREWYGVPFENLVGWILVTLSFSFLIRFIRTLNSRRTLTRLLMIGSPLLAYLGLMIGLTIFSLVAILPYQINNWANLLQFRYTPDLSLLFDPQVALWKLIVLVIVMTELVHIVVWSLIRYRRSFLKNFDILSFSILTAMHLFFGIAIFTTGLYRQLPILIFLFLTSLLAHLLIHFLPYLINPKTIYFFQTMKETAENRREQLRKAIDASLK</sequence>
<gene>
    <name evidence="2" type="ORF">A3D45_00195</name>
</gene>
<keyword evidence="1" id="KW-1133">Transmembrane helix</keyword>
<dbReference type="Proteomes" id="UP000176877">
    <property type="component" value="Unassembled WGS sequence"/>
</dbReference>
<evidence type="ECO:0000313" key="3">
    <source>
        <dbReference type="Proteomes" id="UP000176877"/>
    </source>
</evidence>
<feature type="transmembrane region" description="Helical" evidence="1">
    <location>
        <begin position="68"/>
        <end position="90"/>
    </location>
</feature>
<feature type="transmembrane region" description="Helical" evidence="1">
    <location>
        <begin position="102"/>
        <end position="123"/>
    </location>
</feature>
<dbReference type="EMBL" id="MFFT01000030">
    <property type="protein sequence ID" value="OGF23024.1"/>
    <property type="molecule type" value="Genomic_DNA"/>
</dbReference>
<feature type="transmembrane region" description="Helical" evidence="1">
    <location>
        <begin position="226"/>
        <end position="249"/>
    </location>
</feature>
<organism evidence="2 3">
    <name type="scientific">Candidatus Falkowbacteria bacterium RIFCSPHIGHO2_02_FULL_42_9</name>
    <dbReference type="NCBI Taxonomy" id="1797986"/>
    <lineage>
        <taxon>Bacteria</taxon>
        <taxon>Candidatus Falkowiibacteriota</taxon>
    </lineage>
</organism>
<reference evidence="2 3" key="1">
    <citation type="journal article" date="2016" name="Nat. Commun.">
        <title>Thousands of microbial genomes shed light on interconnected biogeochemical processes in an aquifer system.</title>
        <authorList>
            <person name="Anantharaman K."/>
            <person name="Brown C.T."/>
            <person name="Hug L.A."/>
            <person name="Sharon I."/>
            <person name="Castelle C.J."/>
            <person name="Probst A.J."/>
            <person name="Thomas B.C."/>
            <person name="Singh A."/>
            <person name="Wilkins M.J."/>
            <person name="Karaoz U."/>
            <person name="Brodie E.L."/>
            <person name="Williams K.H."/>
            <person name="Hubbard S.S."/>
            <person name="Banfield J.F."/>
        </authorList>
    </citation>
    <scope>NUCLEOTIDE SEQUENCE [LARGE SCALE GENOMIC DNA]</scope>
</reference>
<feature type="transmembrane region" description="Helical" evidence="1">
    <location>
        <begin position="143"/>
        <end position="160"/>
    </location>
</feature>
<feature type="transmembrane region" description="Helical" evidence="1">
    <location>
        <begin position="6"/>
        <end position="23"/>
    </location>
</feature>
<feature type="transmembrane region" description="Helical" evidence="1">
    <location>
        <begin position="261"/>
        <end position="283"/>
    </location>
</feature>
<keyword evidence="1" id="KW-0472">Membrane</keyword>
<dbReference type="AlphaFoldDB" id="A0A1F5S8J4"/>
<evidence type="ECO:0000256" key="1">
    <source>
        <dbReference type="SAM" id="Phobius"/>
    </source>
</evidence>
<protein>
    <recommendedName>
        <fullName evidence="4">Carotenoid biosynthesis protein</fullName>
    </recommendedName>
</protein>
<dbReference type="InterPro" id="IPR007354">
    <property type="entry name" value="CruF-like"/>
</dbReference>
<name>A0A1F5S8J4_9BACT</name>
<dbReference type="PANTHER" id="PTHR39419:SF1">
    <property type="entry name" value="SLL0814 PROTEIN"/>
    <property type="match status" value="1"/>
</dbReference>
<accession>A0A1F5S8J4</accession>
<feature type="transmembrane region" description="Helical" evidence="1">
    <location>
        <begin position="289"/>
        <end position="311"/>
    </location>
</feature>
<evidence type="ECO:0000313" key="2">
    <source>
        <dbReference type="EMBL" id="OGF23024.1"/>
    </source>
</evidence>
<evidence type="ECO:0008006" key="4">
    <source>
        <dbReference type="Google" id="ProtNLM"/>
    </source>
</evidence>
<keyword evidence="1" id="KW-0812">Transmembrane</keyword>
<dbReference type="Pfam" id="PF04240">
    <property type="entry name" value="Caroten_synth"/>
    <property type="match status" value="1"/>
</dbReference>
<comment type="caution">
    <text evidence="2">The sequence shown here is derived from an EMBL/GenBank/DDBJ whole genome shotgun (WGS) entry which is preliminary data.</text>
</comment>
<dbReference type="PANTHER" id="PTHR39419">
    <property type="entry name" value="SLL0814 PROTEIN"/>
    <property type="match status" value="1"/>
</dbReference>
<feature type="transmembrane region" description="Helical" evidence="1">
    <location>
        <begin position="35"/>
        <end position="56"/>
    </location>
</feature>
<feature type="transmembrane region" description="Helical" evidence="1">
    <location>
        <begin position="180"/>
        <end position="202"/>
    </location>
</feature>